<dbReference type="PANTHER" id="PTHR30055:SF234">
    <property type="entry name" value="HTH-TYPE TRANSCRIPTIONAL REGULATOR BETI"/>
    <property type="match status" value="1"/>
</dbReference>
<name>A0A1I2GC34_9BACT</name>
<proteinExistence type="predicted"/>
<sequence>MTRQKIDDQRKQQIRAAATRCFVRRGYSSTRLLDIARDAGLSKGGVYFHYKAKESLFHDILDAQLLALQERWAADVPPDLPADRALAQVATNHLRLFVEHGDEAKLCNLLVTMSGQIQEYREKLERTFTEMRTAYAEIVRRGVEQGVLSGDPQVVARGIIAVIYGLAAQASVDPQGRIPLTVEQAVEQIMRLAGSKA</sequence>
<dbReference type="PANTHER" id="PTHR30055">
    <property type="entry name" value="HTH-TYPE TRANSCRIPTIONAL REGULATOR RUTR"/>
    <property type="match status" value="1"/>
</dbReference>
<evidence type="ECO:0000256" key="4">
    <source>
        <dbReference type="ARBA" id="ARBA00023163"/>
    </source>
</evidence>
<dbReference type="OrthoDB" id="9809772at2"/>
<dbReference type="AlphaFoldDB" id="A0A1I2GC34"/>
<dbReference type="InterPro" id="IPR009057">
    <property type="entry name" value="Homeodomain-like_sf"/>
</dbReference>
<keyword evidence="1" id="KW-0678">Repressor</keyword>
<dbReference type="Proteomes" id="UP000199400">
    <property type="component" value="Unassembled WGS sequence"/>
</dbReference>
<keyword evidence="8" id="KW-1185">Reference proteome</keyword>
<dbReference type="EMBL" id="FOMX01000031">
    <property type="protein sequence ID" value="SFF14758.1"/>
    <property type="molecule type" value="Genomic_DNA"/>
</dbReference>
<dbReference type="Pfam" id="PF13977">
    <property type="entry name" value="TetR_C_6"/>
    <property type="match status" value="1"/>
</dbReference>
<dbReference type="InterPro" id="IPR050109">
    <property type="entry name" value="HTH-type_TetR-like_transc_reg"/>
</dbReference>
<dbReference type="SUPFAM" id="SSF48498">
    <property type="entry name" value="Tetracyclin repressor-like, C-terminal domain"/>
    <property type="match status" value="1"/>
</dbReference>
<feature type="DNA-binding region" description="H-T-H motif" evidence="5">
    <location>
        <begin position="31"/>
        <end position="50"/>
    </location>
</feature>
<evidence type="ECO:0000313" key="8">
    <source>
        <dbReference type="Proteomes" id="UP000199400"/>
    </source>
</evidence>
<accession>A0A1I2GC34</accession>
<evidence type="ECO:0000256" key="3">
    <source>
        <dbReference type="ARBA" id="ARBA00023125"/>
    </source>
</evidence>
<protein>
    <submittedName>
        <fullName evidence="7">Transcriptional regulator, TetR family</fullName>
    </submittedName>
</protein>
<dbReference type="RefSeq" id="WP_096325853.1">
    <property type="nucleotide sequence ID" value="NZ_FOMX01000031.1"/>
</dbReference>
<evidence type="ECO:0000313" key="7">
    <source>
        <dbReference type="EMBL" id="SFF14758.1"/>
    </source>
</evidence>
<dbReference type="Pfam" id="PF00440">
    <property type="entry name" value="TetR_N"/>
    <property type="match status" value="1"/>
</dbReference>
<keyword evidence="3 5" id="KW-0238">DNA-binding</keyword>
<dbReference type="PRINTS" id="PR00455">
    <property type="entry name" value="HTHTETR"/>
</dbReference>
<evidence type="ECO:0000256" key="2">
    <source>
        <dbReference type="ARBA" id="ARBA00023015"/>
    </source>
</evidence>
<dbReference type="GO" id="GO:0000976">
    <property type="term" value="F:transcription cis-regulatory region binding"/>
    <property type="evidence" value="ECO:0007669"/>
    <property type="project" value="TreeGrafter"/>
</dbReference>
<dbReference type="PROSITE" id="PS50977">
    <property type="entry name" value="HTH_TETR_2"/>
    <property type="match status" value="1"/>
</dbReference>
<dbReference type="SUPFAM" id="SSF46689">
    <property type="entry name" value="Homeodomain-like"/>
    <property type="match status" value="1"/>
</dbReference>
<dbReference type="InterPro" id="IPR036271">
    <property type="entry name" value="Tet_transcr_reg_TetR-rel_C_sf"/>
</dbReference>
<keyword evidence="2" id="KW-0805">Transcription regulation</keyword>
<evidence type="ECO:0000256" key="5">
    <source>
        <dbReference type="PROSITE-ProRule" id="PRU00335"/>
    </source>
</evidence>
<keyword evidence="4" id="KW-0804">Transcription</keyword>
<dbReference type="GO" id="GO:0003700">
    <property type="term" value="F:DNA-binding transcription factor activity"/>
    <property type="evidence" value="ECO:0007669"/>
    <property type="project" value="TreeGrafter"/>
</dbReference>
<evidence type="ECO:0000256" key="1">
    <source>
        <dbReference type="ARBA" id="ARBA00022491"/>
    </source>
</evidence>
<feature type="domain" description="HTH tetR-type" evidence="6">
    <location>
        <begin position="8"/>
        <end position="68"/>
    </location>
</feature>
<reference evidence="8" key="1">
    <citation type="submission" date="2016-10" db="EMBL/GenBank/DDBJ databases">
        <authorList>
            <person name="Varghese N."/>
            <person name="Submissions S."/>
        </authorList>
    </citation>
    <scope>NUCLEOTIDE SEQUENCE [LARGE SCALE GENOMIC DNA]</scope>
    <source>
        <strain evidence="8">ATCC 25963</strain>
    </source>
</reference>
<organism evidence="7 8">
    <name type="scientific">Nannocystis exedens</name>
    <dbReference type="NCBI Taxonomy" id="54"/>
    <lineage>
        <taxon>Bacteria</taxon>
        <taxon>Pseudomonadati</taxon>
        <taxon>Myxococcota</taxon>
        <taxon>Polyangia</taxon>
        <taxon>Nannocystales</taxon>
        <taxon>Nannocystaceae</taxon>
        <taxon>Nannocystis</taxon>
    </lineage>
</organism>
<dbReference type="InterPro" id="IPR039538">
    <property type="entry name" value="BetI_C"/>
</dbReference>
<evidence type="ECO:0000259" key="6">
    <source>
        <dbReference type="PROSITE" id="PS50977"/>
    </source>
</evidence>
<dbReference type="Gene3D" id="1.10.357.10">
    <property type="entry name" value="Tetracycline Repressor, domain 2"/>
    <property type="match status" value="1"/>
</dbReference>
<dbReference type="InterPro" id="IPR001647">
    <property type="entry name" value="HTH_TetR"/>
</dbReference>
<gene>
    <name evidence="7" type="ORF">SAMN02745121_07185</name>
</gene>
<dbReference type="STRING" id="54.SAMN02745121_07185"/>